<gene>
    <name evidence="2" type="ORF">AVDCRST_MAG69-212</name>
</gene>
<sequence length="33" mass="3341">PAPDAIARGANPCAGTRTGRHREGDGRPDTPGL</sequence>
<dbReference type="AlphaFoldDB" id="A0A6J4RJI5"/>
<reference evidence="2" key="1">
    <citation type="submission" date="2020-02" db="EMBL/GenBank/DDBJ databases">
        <authorList>
            <person name="Meier V. D."/>
        </authorList>
    </citation>
    <scope>NUCLEOTIDE SEQUENCE</scope>
    <source>
        <strain evidence="2">AVDCRST_MAG69</strain>
    </source>
</reference>
<protein>
    <submittedName>
        <fullName evidence="2">Uncharacterized protein</fullName>
    </submittedName>
</protein>
<organism evidence="2">
    <name type="scientific">uncultured Solirubrobacteraceae bacterium</name>
    <dbReference type="NCBI Taxonomy" id="1162706"/>
    <lineage>
        <taxon>Bacteria</taxon>
        <taxon>Bacillati</taxon>
        <taxon>Actinomycetota</taxon>
        <taxon>Thermoleophilia</taxon>
        <taxon>Solirubrobacterales</taxon>
        <taxon>Solirubrobacteraceae</taxon>
        <taxon>environmental samples</taxon>
    </lineage>
</organism>
<feature type="region of interest" description="Disordered" evidence="1">
    <location>
        <begin position="1"/>
        <end position="33"/>
    </location>
</feature>
<dbReference type="EMBL" id="CADCVP010000028">
    <property type="protein sequence ID" value="CAA9472754.1"/>
    <property type="molecule type" value="Genomic_DNA"/>
</dbReference>
<feature type="non-terminal residue" evidence="2">
    <location>
        <position position="33"/>
    </location>
</feature>
<proteinExistence type="predicted"/>
<evidence type="ECO:0000256" key="1">
    <source>
        <dbReference type="SAM" id="MobiDB-lite"/>
    </source>
</evidence>
<accession>A0A6J4RJI5</accession>
<evidence type="ECO:0000313" key="2">
    <source>
        <dbReference type="EMBL" id="CAA9472754.1"/>
    </source>
</evidence>
<feature type="non-terminal residue" evidence="2">
    <location>
        <position position="1"/>
    </location>
</feature>
<feature type="compositionally biased region" description="Basic and acidic residues" evidence="1">
    <location>
        <begin position="21"/>
        <end position="33"/>
    </location>
</feature>
<name>A0A6J4RJI5_9ACTN</name>